<keyword evidence="3" id="KW-1185">Reference proteome</keyword>
<accession>K0QYK8</accession>
<organism evidence="2 3">
    <name type="scientific">Thalassiosira oceanica</name>
    <name type="common">Marine diatom</name>
    <dbReference type="NCBI Taxonomy" id="159749"/>
    <lineage>
        <taxon>Eukaryota</taxon>
        <taxon>Sar</taxon>
        <taxon>Stramenopiles</taxon>
        <taxon>Ochrophyta</taxon>
        <taxon>Bacillariophyta</taxon>
        <taxon>Coscinodiscophyceae</taxon>
        <taxon>Thalassiosirophycidae</taxon>
        <taxon>Thalassiosirales</taxon>
        <taxon>Thalassiosiraceae</taxon>
        <taxon>Thalassiosira</taxon>
    </lineage>
</organism>
<feature type="region of interest" description="Disordered" evidence="1">
    <location>
        <begin position="1"/>
        <end position="100"/>
    </location>
</feature>
<comment type="caution">
    <text evidence="2">The sequence shown here is derived from an EMBL/GenBank/DDBJ whole genome shotgun (WGS) entry which is preliminary data.</text>
</comment>
<evidence type="ECO:0000313" key="2">
    <source>
        <dbReference type="EMBL" id="EJK43910.1"/>
    </source>
</evidence>
<sequence length="100" mass="10376">MTTMTPSPRAETSDRPSPVSPPARGDDNSDNNDTVPGRRTWGGRRGADITVDVDDLRPFPPPVPRPPPPPTPSARPTPSSQGESEGPGGGGAGVVQECPR</sequence>
<reference evidence="2 3" key="1">
    <citation type="journal article" date="2012" name="Genome Biol.">
        <title>Genome and low-iron response of an oceanic diatom adapted to chronic iron limitation.</title>
        <authorList>
            <person name="Lommer M."/>
            <person name="Specht M."/>
            <person name="Roy A.S."/>
            <person name="Kraemer L."/>
            <person name="Andreson R."/>
            <person name="Gutowska M.A."/>
            <person name="Wolf J."/>
            <person name="Bergner S.V."/>
            <person name="Schilhabel M.B."/>
            <person name="Klostermeier U.C."/>
            <person name="Beiko R.G."/>
            <person name="Rosenstiel P."/>
            <person name="Hippler M."/>
            <person name="Laroche J."/>
        </authorList>
    </citation>
    <scope>NUCLEOTIDE SEQUENCE [LARGE SCALE GENOMIC DNA]</scope>
    <source>
        <strain evidence="2 3">CCMP1005</strain>
    </source>
</reference>
<proteinExistence type="predicted"/>
<evidence type="ECO:0000256" key="1">
    <source>
        <dbReference type="SAM" id="MobiDB-lite"/>
    </source>
</evidence>
<dbReference type="EMBL" id="AGNL01050455">
    <property type="protein sequence ID" value="EJK43910.1"/>
    <property type="molecule type" value="Genomic_DNA"/>
</dbReference>
<feature type="compositionally biased region" description="Pro residues" evidence="1">
    <location>
        <begin position="58"/>
        <end position="75"/>
    </location>
</feature>
<evidence type="ECO:0000313" key="3">
    <source>
        <dbReference type="Proteomes" id="UP000266841"/>
    </source>
</evidence>
<name>K0QYK8_THAOC</name>
<dbReference type="Proteomes" id="UP000266841">
    <property type="component" value="Unassembled WGS sequence"/>
</dbReference>
<protein>
    <submittedName>
        <fullName evidence="2">Uncharacterized protein</fullName>
    </submittedName>
</protein>
<dbReference type="AlphaFoldDB" id="K0QYK8"/>
<gene>
    <name evidence="2" type="ORF">THAOC_37599</name>
</gene>